<evidence type="ECO:0000313" key="3">
    <source>
        <dbReference type="Proteomes" id="UP001305779"/>
    </source>
</evidence>
<proteinExistence type="predicted"/>
<gene>
    <name evidence="2" type="ORF">PRZ48_009558</name>
</gene>
<accession>A0ABR0ECQ6</accession>
<feature type="domain" description="GRF-like zinc ribbon" evidence="1">
    <location>
        <begin position="48"/>
        <end position="101"/>
    </location>
</feature>
<protein>
    <recommendedName>
        <fullName evidence="1">GRF-like zinc ribbon domain-containing protein</fullName>
    </recommendedName>
</protein>
<dbReference type="InterPro" id="IPR056444">
    <property type="entry name" value="Zn_ribbon_GRF_2"/>
</dbReference>
<dbReference type="EMBL" id="JAXOVC010000007">
    <property type="protein sequence ID" value="KAK4499046.1"/>
    <property type="molecule type" value="Genomic_DNA"/>
</dbReference>
<keyword evidence="3" id="KW-1185">Reference proteome</keyword>
<reference evidence="2 3" key="1">
    <citation type="journal article" date="2023" name="G3 (Bethesda)">
        <title>A chromosome-level genome assembly of Zasmidium syzygii isolated from banana leaves.</title>
        <authorList>
            <person name="van Westerhoven A.C."/>
            <person name="Mehrabi R."/>
            <person name="Talebi R."/>
            <person name="Steentjes M.B.F."/>
            <person name="Corcolon B."/>
            <person name="Chong P.A."/>
            <person name="Kema G.H.J."/>
            <person name="Seidl M.F."/>
        </authorList>
    </citation>
    <scope>NUCLEOTIDE SEQUENCE [LARGE SCALE GENOMIC DNA]</scope>
    <source>
        <strain evidence="2 3">P124</strain>
    </source>
</reference>
<evidence type="ECO:0000313" key="2">
    <source>
        <dbReference type="EMBL" id="KAK4499046.1"/>
    </source>
</evidence>
<feature type="non-terminal residue" evidence="2">
    <location>
        <position position="200"/>
    </location>
</feature>
<organism evidence="2 3">
    <name type="scientific">Zasmidium cellare</name>
    <name type="common">Wine cellar mold</name>
    <name type="synonym">Racodium cellare</name>
    <dbReference type="NCBI Taxonomy" id="395010"/>
    <lineage>
        <taxon>Eukaryota</taxon>
        <taxon>Fungi</taxon>
        <taxon>Dikarya</taxon>
        <taxon>Ascomycota</taxon>
        <taxon>Pezizomycotina</taxon>
        <taxon>Dothideomycetes</taxon>
        <taxon>Dothideomycetidae</taxon>
        <taxon>Mycosphaerellales</taxon>
        <taxon>Mycosphaerellaceae</taxon>
        <taxon>Zasmidium</taxon>
    </lineage>
</organism>
<name>A0ABR0ECQ6_ZASCE</name>
<comment type="caution">
    <text evidence="2">The sequence shown here is derived from an EMBL/GenBank/DDBJ whole genome shotgun (WGS) entry which is preliminary data.</text>
</comment>
<dbReference type="Proteomes" id="UP001305779">
    <property type="component" value="Unassembled WGS sequence"/>
</dbReference>
<dbReference type="Pfam" id="PF23549">
    <property type="entry name" value="Zn_ribbon_GRF_2"/>
    <property type="match status" value="1"/>
</dbReference>
<sequence>MIVLSYLDDYAPANTHLYSPTDAIPGTVEILTHRIAGAVIPIFPLTKPPYCVHCQDRGVRREAHISNPNGNAGRPYWICADDSCPQWVHDQKTWICWDDRRGLAWKNPPCKCGGGLRSRLQTMGYRSKKPGNYFWTCAIGQCAYYSEDVEGLTWEQLDDSGIAVRRFKDPRWPYERGEEVLEPHWLSYHPESLMGWDFKG</sequence>
<evidence type="ECO:0000259" key="1">
    <source>
        <dbReference type="Pfam" id="PF23549"/>
    </source>
</evidence>